<dbReference type="Proteomes" id="UP001596297">
    <property type="component" value="Unassembled WGS sequence"/>
</dbReference>
<evidence type="ECO:0000313" key="3">
    <source>
        <dbReference type="EMBL" id="MFC6591861.1"/>
    </source>
</evidence>
<reference evidence="4" key="1">
    <citation type="journal article" date="2019" name="Int. J. Syst. Evol. Microbiol.">
        <title>The Global Catalogue of Microorganisms (GCM) 10K type strain sequencing project: providing services to taxonomists for standard genome sequencing and annotation.</title>
        <authorList>
            <consortium name="The Broad Institute Genomics Platform"/>
            <consortium name="The Broad Institute Genome Sequencing Center for Infectious Disease"/>
            <person name="Wu L."/>
            <person name="Ma J."/>
        </authorList>
    </citation>
    <scope>NUCLEOTIDE SEQUENCE [LARGE SCALE GENOMIC DNA]</scope>
    <source>
        <strain evidence="4">CGMCC 1.15772</strain>
    </source>
</reference>
<dbReference type="GO" id="GO:0003677">
    <property type="term" value="F:DNA binding"/>
    <property type="evidence" value="ECO:0007669"/>
    <property type="project" value="UniProtKB-KW"/>
</dbReference>
<organism evidence="3 4">
    <name type="scientific">Deinococcus lacus</name>
    <dbReference type="NCBI Taxonomy" id="392561"/>
    <lineage>
        <taxon>Bacteria</taxon>
        <taxon>Thermotogati</taxon>
        <taxon>Deinococcota</taxon>
        <taxon>Deinococci</taxon>
        <taxon>Deinococcales</taxon>
        <taxon>Deinococcaceae</taxon>
        <taxon>Deinococcus</taxon>
    </lineage>
</organism>
<sequence>MTQEGLRVKGKIDKLGRVVIPKRLREALQLQPGGNVELSVQDGQLHIVAEGPRYTMTRNERGRPVIHLADAALIGNDPVGETPDERMDRLMEW</sequence>
<evidence type="ECO:0000256" key="1">
    <source>
        <dbReference type="PROSITE-ProRule" id="PRU01076"/>
    </source>
</evidence>
<dbReference type="EMBL" id="JBHSWD010000001">
    <property type="protein sequence ID" value="MFC6591861.1"/>
    <property type="molecule type" value="Genomic_DNA"/>
</dbReference>
<dbReference type="SMART" id="SM00966">
    <property type="entry name" value="SpoVT_AbrB"/>
    <property type="match status" value="1"/>
</dbReference>
<evidence type="ECO:0000259" key="2">
    <source>
        <dbReference type="PROSITE" id="PS51740"/>
    </source>
</evidence>
<keyword evidence="1 3" id="KW-0238">DNA-binding</keyword>
<feature type="domain" description="SpoVT-AbrB" evidence="2">
    <location>
        <begin position="7"/>
        <end position="52"/>
    </location>
</feature>
<dbReference type="NCBIfam" id="TIGR01439">
    <property type="entry name" value="lp_hng_hel_AbrB"/>
    <property type="match status" value="1"/>
</dbReference>
<name>A0ABW1YCQ2_9DEIO</name>
<evidence type="ECO:0000313" key="4">
    <source>
        <dbReference type="Proteomes" id="UP001596297"/>
    </source>
</evidence>
<gene>
    <name evidence="3" type="ORF">ACFP81_07470</name>
</gene>
<dbReference type="Gene3D" id="2.10.260.10">
    <property type="match status" value="1"/>
</dbReference>
<dbReference type="InterPro" id="IPR037914">
    <property type="entry name" value="SpoVT-AbrB_sf"/>
</dbReference>
<accession>A0ABW1YCQ2</accession>
<proteinExistence type="predicted"/>
<dbReference type="Pfam" id="PF04014">
    <property type="entry name" value="MazE_antitoxin"/>
    <property type="match status" value="1"/>
</dbReference>
<keyword evidence="4" id="KW-1185">Reference proteome</keyword>
<dbReference type="InterPro" id="IPR007159">
    <property type="entry name" value="SpoVT-AbrB_dom"/>
</dbReference>
<dbReference type="SUPFAM" id="SSF89447">
    <property type="entry name" value="AbrB/MazE/MraZ-like"/>
    <property type="match status" value="1"/>
</dbReference>
<dbReference type="PROSITE" id="PS51740">
    <property type="entry name" value="SPOVT_ABRB"/>
    <property type="match status" value="1"/>
</dbReference>
<comment type="caution">
    <text evidence="3">The sequence shown here is derived from an EMBL/GenBank/DDBJ whole genome shotgun (WGS) entry which is preliminary data.</text>
</comment>
<dbReference type="RefSeq" id="WP_380082871.1">
    <property type="nucleotide sequence ID" value="NZ_JBHSWD010000001.1"/>
</dbReference>
<protein>
    <submittedName>
        <fullName evidence="3">AbrB/MazE/SpoVT family DNA-binding domain-containing protein</fullName>
    </submittedName>
</protein>